<protein>
    <submittedName>
        <fullName evidence="1">Uncharacterized protein</fullName>
    </submittedName>
</protein>
<evidence type="ECO:0000313" key="2">
    <source>
        <dbReference type="Proteomes" id="UP001355206"/>
    </source>
</evidence>
<comment type="caution">
    <text evidence="1">The sequence shown here is derived from an EMBL/GenBank/DDBJ whole genome shotgun (WGS) entry which is preliminary data.</text>
</comment>
<accession>A0ABU7TP42</accession>
<name>A0ABU7TP42_9HYPH</name>
<proteinExistence type="predicted"/>
<sequence>MPLDDQHLRYAGMSYRQASEEAERLLKRALASGSWFALPEALVVLRSVMDRRKAGHSPDTDEGAL</sequence>
<reference evidence="1 2" key="1">
    <citation type="journal article" date="2012" name="Genet. Mol. Biol.">
        <title>Analysis of 16S rRNA and mxaF genes revealing insights into Methylobacterium niche-specific plant association.</title>
        <authorList>
            <person name="Dourado M.N."/>
            <person name="Andreote F.D."/>
            <person name="Dini-Andreote F."/>
            <person name="Conti R."/>
            <person name="Araujo J.M."/>
            <person name="Araujo W.L."/>
        </authorList>
    </citation>
    <scope>NUCLEOTIDE SEQUENCE [LARGE SCALE GENOMIC DNA]</scope>
    <source>
        <strain evidence="1 2">TC3-10</strain>
    </source>
</reference>
<keyword evidence="2" id="KW-1185">Reference proteome</keyword>
<evidence type="ECO:0000313" key="1">
    <source>
        <dbReference type="EMBL" id="MEE7491102.1"/>
    </source>
</evidence>
<gene>
    <name evidence="1" type="ORF">MOTC310_11770</name>
</gene>
<dbReference type="Proteomes" id="UP001355206">
    <property type="component" value="Unassembled WGS sequence"/>
</dbReference>
<dbReference type="EMBL" id="MLCA01000006">
    <property type="protein sequence ID" value="MEE7491102.1"/>
    <property type="molecule type" value="Genomic_DNA"/>
</dbReference>
<organism evidence="1 2">
    <name type="scientific">Methylobacterium oryzae</name>
    <dbReference type="NCBI Taxonomy" id="334852"/>
    <lineage>
        <taxon>Bacteria</taxon>
        <taxon>Pseudomonadati</taxon>
        <taxon>Pseudomonadota</taxon>
        <taxon>Alphaproteobacteria</taxon>
        <taxon>Hyphomicrobiales</taxon>
        <taxon>Methylobacteriaceae</taxon>
        <taxon>Methylobacterium</taxon>
    </lineage>
</organism>
<dbReference type="RefSeq" id="WP_331301888.1">
    <property type="nucleotide sequence ID" value="NZ_MLCA01000006.1"/>
</dbReference>